<sequence length="380" mass="40715">MNENDMLRHVLSYPGLFDAIFDGLTQTAQTAVPDTVLDQIDSVYIYGSGDSLNAANCVIQAFREYAHVSACAVPALEASRYLAAFTLPEQAARTLTICVSSSGEAPRSAEAAMNLRKAGFLTMAVTANPDSCVGHAVEYIFTAQAPAFSAASIPLPGIRSFVPPVIGLYLLAVRLGLRRGILTQKQGQAVCAELAGLADILRAAMKTGAEVMSRFAALCGRCERMEFLAAGPSRGAADFGVSKVLEAQGYSVLSQDLEEFAHQTFFSNDTGQLPTVLLIPSRGRSRQRAMEILLIVQRLERPVLVMTDDPAVLEGWTGIESLCLCKPVSEPLISLVFACLMAYLSAVMPLREGDVYMHGHQGVYCEDGLPTIRGSALAID</sequence>
<accession>A0A3E3IIN0</accession>
<dbReference type="GO" id="GO:0006047">
    <property type="term" value="P:UDP-N-acetylglucosamine metabolic process"/>
    <property type="evidence" value="ECO:0007669"/>
    <property type="project" value="TreeGrafter"/>
</dbReference>
<evidence type="ECO:0000313" key="5">
    <source>
        <dbReference type="EMBL" id="RGE66907.1"/>
    </source>
</evidence>
<dbReference type="AlphaFoldDB" id="A0A3E3IIN0"/>
<dbReference type="GO" id="GO:0004360">
    <property type="term" value="F:glutamine-fructose-6-phosphate transaminase (isomerizing) activity"/>
    <property type="evidence" value="ECO:0007669"/>
    <property type="project" value="UniProtKB-EC"/>
</dbReference>
<evidence type="ECO:0000256" key="3">
    <source>
        <dbReference type="ARBA" id="ARBA00016090"/>
    </source>
</evidence>
<dbReference type="PANTHER" id="PTHR10937:SF0">
    <property type="entry name" value="GLUTAMINE--FRUCTOSE-6-PHOSPHATE TRANSAMINASE (ISOMERIZING)"/>
    <property type="match status" value="1"/>
</dbReference>
<reference evidence="5 6" key="1">
    <citation type="submission" date="2018-08" db="EMBL/GenBank/DDBJ databases">
        <title>A genome reference for cultivated species of the human gut microbiota.</title>
        <authorList>
            <person name="Zou Y."/>
            <person name="Xue W."/>
            <person name="Luo G."/>
        </authorList>
    </citation>
    <scope>NUCLEOTIDE SEQUENCE [LARGE SCALE GENOMIC DNA]</scope>
    <source>
        <strain evidence="5 6">TF05-12AC</strain>
    </source>
</reference>
<dbReference type="SUPFAM" id="SSF53697">
    <property type="entry name" value="SIS domain"/>
    <property type="match status" value="1"/>
</dbReference>
<dbReference type="Gene3D" id="3.40.50.10490">
    <property type="entry name" value="Glucose-6-phosphate isomerase like protein, domain 1"/>
    <property type="match status" value="2"/>
</dbReference>
<name>A0A3E3IIN0_9FIRM</name>
<evidence type="ECO:0000313" key="6">
    <source>
        <dbReference type="Proteomes" id="UP000260828"/>
    </source>
</evidence>
<comment type="catalytic activity">
    <reaction evidence="1">
        <text>D-fructose 6-phosphate + L-glutamine = D-glucosamine 6-phosphate + L-glutamate</text>
        <dbReference type="Rhea" id="RHEA:13237"/>
        <dbReference type="ChEBI" id="CHEBI:29985"/>
        <dbReference type="ChEBI" id="CHEBI:58359"/>
        <dbReference type="ChEBI" id="CHEBI:58725"/>
        <dbReference type="ChEBI" id="CHEBI:61527"/>
        <dbReference type="EC" id="2.6.1.16"/>
    </reaction>
</comment>
<evidence type="ECO:0000256" key="1">
    <source>
        <dbReference type="ARBA" id="ARBA00001031"/>
    </source>
</evidence>
<proteinExistence type="predicted"/>
<dbReference type="PANTHER" id="PTHR10937">
    <property type="entry name" value="GLUCOSAMINE--FRUCTOSE-6-PHOSPHATE AMINOTRANSFERASE, ISOMERIZING"/>
    <property type="match status" value="1"/>
</dbReference>
<dbReference type="GO" id="GO:0006002">
    <property type="term" value="P:fructose 6-phosphate metabolic process"/>
    <property type="evidence" value="ECO:0007669"/>
    <property type="project" value="TreeGrafter"/>
</dbReference>
<dbReference type="GO" id="GO:0097367">
    <property type="term" value="F:carbohydrate derivative binding"/>
    <property type="evidence" value="ECO:0007669"/>
    <property type="project" value="InterPro"/>
</dbReference>
<evidence type="ECO:0000256" key="2">
    <source>
        <dbReference type="ARBA" id="ARBA00012916"/>
    </source>
</evidence>
<evidence type="ECO:0000259" key="4">
    <source>
        <dbReference type="PROSITE" id="PS51464"/>
    </source>
</evidence>
<dbReference type="Proteomes" id="UP000260828">
    <property type="component" value="Unassembled WGS sequence"/>
</dbReference>
<feature type="domain" description="SIS" evidence="4">
    <location>
        <begin position="32"/>
        <end position="181"/>
    </location>
</feature>
<dbReference type="InterPro" id="IPR046348">
    <property type="entry name" value="SIS_dom_sf"/>
</dbReference>
<dbReference type="EC" id="2.6.1.16" evidence="2"/>
<dbReference type="InterPro" id="IPR001347">
    <property type="entry name" value="SIS_dom"/>
</dbReference>
<dbReference type="GO" id="GO:0006487">
    <property type="term" value="P:protein N-linked glycosylation"/>
    <property type="evidence" value="ECO:0007669"/>
    <property type="project" value="TreeGrafter"/>
</dbReference>
<organism evidence="5 6">
    <name type="scientific">Anaerotruncus colihominis</name>
    <dbReference type="NCBI Taxonomy" id="169435"/>
    <lineage>
        <taxon>Bacteria</taxon>
        <taxon>Bacillati</taxon>
        <taxon>Bacillota</taxon>
        <taxon>Clostridia</taxon>
        <taxon>Eubacteriales</taxon>
        <taxon>Oscillospiraceae</taxon>
        <taxon>Anaerotruncus</taxon>
    </lineage>
</organism>
<comment type="caution">
    <text evidence="5">The sequence shown here is derived from an EMBL/GenBank/DDBJ whole genome shotgun (WGS) entry which is preliminary data.</text>
</comment>
<dbReference type="PROSITE" id="PS51464">
    <property type="entry name" value="SIS"/>
    <property type="match status" value="1"/>
</dbReference>
<dbReference type="EMBL" id="QVME01000006">
    <property type="protein sequence ID" value="RGE66907.1"/>
    <property type="molecule type" value="Genomic_DNA"/>
</dbReference>
<protein>
    <recommendedName>
        <fullName evidence="3">Glutamine--fructose-6-phosphate aminotransferase [isomerizing]</fullName>
        <ecNumber evidence="2">2.6.1.16</ecNumber>
    </recommendedName>
</protein>
<gene>
    <name evidence="5" type="ORF">DXC40_11725</name>
</gene>
<dbReference type="RefSeq" id="WP_006873452.1">
    <property type="nucleotide sequence ID" value="NZ_CP102255.1"/>
</dbReference>